<sequence length="380" mass="43753">MGEKRSKYSPSIKERTSMFSETSRFPQENFITELLSHCKEYKVDLSPKFVVENDTVDLRLAYRFSQLHGITLVTDPKKILPLLYLSLQLCKITDEGVKKIMQELQYADPPNEPRLLTLNLANNHISDRGAAEIARMLRTNRSLQSLMLTGNRICDDGAILIIRALNMSQLTHPEIVDLRRRRYDALLLQETMLNEINPNEDNDTQKAEEIQNLEVLQIKNESKGSRRKSKKSKKLSSSETLTKITESGNFQRISRNSIADAIPDVEIYHPFGKESLAIGGVVRTSGNFVLRHLNLSFNRLTGETLQELLKCLRYQMYMMLNDTSRGLLYIKVEGNKFKQQDDKSLLELEELLQSRRLGEYLTRSEEPEDVIQLENKNLSE</sequence>
<dbReference type="InterPro" id="IPR053040">
    <property type="entry name" value="LRR-containing_protein_71"/>
</dbReference>
<dbReference type="SMART" id="SM00368">
    <property type="entry name" value="LRR_RI"/>
    <property type="match status" value="4"/>
</dbReference>
<feature type="compositionally biased region" description="Basic residues" evidence="1">
    <location>
        <begin position="225"/>
        <end position="234"/>
    </location>
</feature>
<gene>
    <name evidence="2" type="ORF">KPH14_007128</name>
</gene>
<dbReference type="Proteomes" id="UP001258017">
    <property type="component" value="Unassembled WGS sequence"/>
</dbReference>
<proteinExistence type="predicted"/>
<dbReference type="PANTHER" id="PTHR46984">
    <property type="entry name" value="LEUCINE-RICH REPEAT-CONTAINING PROTEIN 71"/>
    <property type="match status" value="1"/>
</dbReference>
<comment type="caution">
    <text evidence="2">The sequence shown here is derived from an EMBL/GenBank/DDBJ whole genome shotgun (WGS) entry which is preliminary data.</text>
</comment>
<organism evidence="2 3">
    <name type="scientific">Odynerus spinipes</name>
    <dbReference type="NCBI Taxonomy" id="1348599"/>
    <lineage>
        <taxon>Eukaryota</taxon>
        <taxon>Metazoa</taxon>
        <taxon>Ecdysozoa</taxon>
        <taxon>Arthropoda</taxon>
        <taxon>Hexapoda</taxon>
        <taxon>Insecta</taxon>
        <taxon>Pterygota</taxon>
        <taxon>Neoptera</taxon>
        <taxon>Endopterygota</taxon>
        <taxon>Hymenoptera</taxon>
        <taxon>Apocrita</taxon>
        <taxon>Aculeata</taxon>
        <taxon>Vespoidea</taxon>
        <taxon>Vespidae</taxon>
        <taxon>Eumeninae</taxon>
        <taxon>Odynerus</taxon>
    </lineage>
</organism>
<evidence type="ECO:0000256" key="1">
    <source>
        <dbReference type="SAM" id="MobiDB-lite"/>
    </source>
</evidence>
<dbReference type="Pfam" id="PF13516">
    <property type="entry name" value="LRR_6"/>
    <property type="match status" value="4"/>
</dbReference>
<accession>A0AAD9RSI2</accession>
<evidence type="ECO:0008006" key="4">
    <source>
        <dbReference type="Google" id="ProtNLM"/>
    </source>
</evidence>
<dbReference type="SUPFAM" id="SSF52047">
    <property type="entry name" value="RNI-like"/>
    <property type="match status" value="1"/>
</dbReference>
<feature type="region of interest" description="Disordered" evidence="1">
    <location>
        <begin position="221"/>
        <end position="240"/>
    </location>
</feature>
<reference evidence="2" key="1">
    <citation type="submission" date="2021-08" db="EMBL/GenBank/DDBJ databases">
        <authorList>
            <person name="Misof B."/>
            <person name="Oliver O."/>
            <person name="Podsiadlowski L."/>
            <person name="Donath A."/>
            <person name="Peters R."/>
            <person name="Mayer C."/>
            <person name="Rust J."/>
            <person name="Gunkel S."/>
            <person name="Lesny P."/>
            <person name="Martin S."/>
            <person name="Oeyen J.P."/>
            <person name="Petersen M."/>
            <person name="Panagiotis P."/>
            <person name="Wilbrandt J."/>
            <person name="Tanja T."/>
        </authorList>
    </citation>
    <scope>NUCLEOTIDE SEQUENCE</scope>
    <source>
        <strain evidence="2">GBR_01_08_01A</strain>
        <tissue evidence="2">Thorax + abdomen</tissue>
    </source>
</reference>
<dbReference type="Gene3D" id="3.80.10.10">
    <property type="entry name" value="Ribonuclease Inhibitor"/>
    <property type="match status" value="1"/>
</dbReference>
<dbReference type="PANTHER" id="PTHR46984:SF1">
    <property type="entry name" value="LEUCINE-RICH REPEAT-CONTAINING PROTEIN 71"/>
    <property type="match status" value="1"/>
</dbReference>
<name>A0AAD9RSI2_9HYME</name>
<evidence type="ECO:0000313" key="3">
    <source>
        <dbReference type="Proteomes" id="UP001258017"/>
    </source>
</evidence>
<dbReference type="EMBL" id="JAIFRP010000026">
    <property type="protein sequence ID" value="KAK2584815.1"/>
    <property type="molecule type" value="Genomic_DNA"/>
</dbReference>
<dbReference type="AlphaFoldDB" id="A0AAD9RSI2"/>
<evidence type="ECO:0000313" key="2">
    <source>
        <dbReference type="EMBL" id="KAK2584815.1"/>
    </source>
</evidence>
<protein>
    <recommendedName>
        <fullName evidence="4">Leucine-rich repeat-containing protein 71</fullName>
    </recommendedName>
</protein>
<reference evidence="2" key="2">
    <citation type="journal article" date="2023" name="Commun. Biol.">
        <title>Intrasexual cuticular hydrocarbon dimorphism in a wasp sheds light on hydrocarbon biosynthesis genes in Hymenoptera.</title>
        <authorList>
            <person name="Moris V.C."/>
            <person name="Podsiadlowski L."/>
            <person name="Martin S."/>
            <person name="Oeyen J.P."/>
            <person name="Donath A."/>
            <person name="Petersen M."/>
            <person name="Wilbrandt J."/>
            <person name="Misof B."/>
            <person name="Liedtke D."/>
            <person name="Thamm M."/>
            <person name="Scheiner R."/>
            <person name="Schmitt T."/>
            <person name="Niehuis O."/>
        </authorList>
    </citation>
    <scope>NUCLEOTIDE SEQUENCE</scope>
    <source>
        <strain evidence="2">GBR_01_08_01A</strain>
    </source>
</reference>
<keyword evidence="3" id="KW-1185">Reference proteome</keyword>
<dbReference type="InterPro" id="IPR001611">
    <property type="entry name" value="Leu-rich_rpt"/>
</dbReference>
<dbReference type="InterPro" id="IPR032675">
    <property type="entry name" value="LRR_dom_sf"/>
</dbReference>